<feature type="disulfide bond" evidence="3">
    <location>
        <begin position="228"/>
        <end position="237"/>
    </location>
</feature>
<dbReference type="SUPFAM" id="SSF51445">
    <property type="entry name" value="(Trans)glycosidases"/>
    <property type="match status" value="1"/>
</dbReference>
<dbReference type="PRINTS" id="PR00846">
    <property type="entry name" value="GLHYDRLASE56"/>
</dbReference>
<dbReference type="PANTHER" id="PTHR11769:SF35">
    <property type="entry name" value="HYALURONIDASE"/>
    <property type="match status" value="1"/>
</dbReference>
<dbReference type="GO" id="GO:0004415">
    <property type="term" value="F:hyalurononglucosaminidase activity"/>
    <property type="evidence" value="ECO:0007669"/>
    <property type="project" value="UniProtKB-UniRule"/>
</dbReference>
<comment type="caution">
    <text evidence="3">Lacks conserved residue(s) required for the propagation of feature annotation.</text>
</comment>
<dbReference type="GO" id="GO:0005975">
    <property type="term" value="P:carbohydrate metabolic process"/>
    <property type="evidence" value="ECO:0007669"/>
    <property type="project" value="InterPro"/>
</dbReference>
<dbReference type="PROSITE" id="PS00022">
    <property type="entry name" value="EGF_1"/>
    <property type="match status" value="1"/>
</dbReference>
<evidence type="ECO:0000256" key="4">
    <source>
        <dbReference type="RuleBase" id="RU610713"/>
    </source>
</evidence>
<sequence>MTGLIKVVIFYEFIFGHYPYYKHYDKDQPINGGTPQNCFLKAHLDIAEHNITQKIPKPDFNGLAIIDLEEWRPLFDQNFWGLKSFPYCNYNAGKDGEYECSQKYQEWNDKMMFIFNGSDALYPSIYLGFNATSEQRFRYVQAIIKEARRISMKFSPPLPIYAYTKIEYDPLKKINDFYDDKIKTTIDQHEKCRKDRCNGHGKCVLEGNSTCPDSSNYAINTDEYKCECDKGFNGPRCSS</sequence>
<dbReference type="EC" id="3.2.1.35" evidence="4"/>
<dbReference type="GO" id="GO:0030214">
    <property type="term" value="P:hyaluronan catabolic process"/>
    <property type="evidence" value="ECO:0007669"/>
    <property type="project" value="TreeGrafter"/>
</dbReference>
<comment type="similarity">
    <text evidence="1 4">Belongs to the glycosyl hydrolase 56 family.</text>
</comment>
<evidence type="ECO:0000313" key="7">
    <source>
        <dbReference type="Proteomes" id="UP000054495"/>
    </source>
</evidence>
<dbReference type="EMBL" id="KE125365">
    <property type="protein sequence ID" value="EPB68901.1"/>
    <property type="molecule type" value="Genomic_DNA"/>
</dbReference>
<feature type="domain" description="EGF-like" evidence="5">
    <location>
        <begin position="193"/>
        <end position="238"/>
    </location>
</feature>
<dbReference type="Proteomes" id="UP000054495">
    <property type="component" value="Unassembled WGS sequence"/>
</dbReference>
<comment type="catalytic activity">
    <reaction evidence="4">
        <text>Random hydrolysis of (1-&gt;4)-linkages between N-acetyl-beta-D-glucosamine and D-glucuronate residues in hyaluronate.</text>
        <dbReference type="EC" id="3.2.1.35"/>
    </reaction>
</comment>
<gene>
    <name evidence="6" type="ORF">ANCCEY_12014</name>
</gene>
<evidence type="ECO:0000256" key="1">
    <source>
        <dbReference type="ARBA" id="ARBA00008871"/>
    </source>
</evidence>
<dbReference type="InterPro" id="IPR000742">
    <property type="entry name" value="EGF"/>
</dbReference>
<organism evidence="6 7">
    <name type="scientific">Ancylostoma ceylanicum</name>
    <dbReference type="NCBI Taxonomy" id="53326"/>
    <lineage>
        <taxon>Eukaryota</taxon>
        <taxon>Metazoa</taxon>
        <taxon>Ecdysozoa</taxon>
        <taxon>Nematoda</taxon>
        <taxon>Chromadorea</taxon>
        <taxon>Rhabditida</taxon>
        <taxon>Rhabditina</taxon>
        <taxon>Rhabditomorpha</taxon>
        <taxon>Strongyloidea</taxon>
        <taxon>Ancylostomatidae</taxon>
        <taxon>Ancylostomatinae</taxon>
        <taxon>Ancylostoma</taxon>
    </lineage>
</organism>
<dbReference type="AlphaFoldDB" id="A0A0D6LG61"/>
<dbReference type="InterPro" id="IPR013785">
    <property type="entry name" value="Aldolase_TIM"/>
</dbReference>
<keyword evidence="2 3" id="KW-1015">Disulfide bond</keyword>
<dbReference type="InterPro" id="IPR017853">
    <property type="entry name" value="GH"/>
</dbReference>
<keyword evidence="3" id="KW-0245">EGF-like domain</keyword>
<evidence type="ECO:0000313" key="6">
    <source>
        <dbReference type="EMBL" id="EPB68901.1"/>
    </source>
</evidence>
<keyword evidence="4" id="KW-0378">Hydrolase</keyword>
<evidence type="ECO:0000256" key="2">
    <source>
        <dbReference type="ARBA" id="ARBA00023157"/>
    </source>
</evidence>
<keyword evidence="7" id="KW-1185">Reference proteome</keyword>
<evidence type="ECO:0000256" key="3">
    <source>
        <dbReference type="PROSITE-ProRule" id="PRU00076"/>
    </source>
</evidence>
<keyword evidence="4" id="KW-0326">Glycosidase</keyword>
<proteinExistence type="inferred from homology"/>
<dbReference type="PROSITE" id="PS50026">
    <property type="entry name" value="EGF_3"/>
    <property type="match status" value="1"/>
</dbReference>
<dbReference type="Gene3D" id="3.20.20.70">
    <property type="entry name" value="Aldolase class I"/>
    <property type="match status" value="2"/>
</dbReference>
<name>A0A0D6LG61_9BILA</name>
<reference evidence="6 7" key="1">
    <citation type="submission" date="2013-05" db="EMBL/GenBank/DDBJ databases">
        <title>Draft genome of the parasitic nematode Anyclostoma ceylanicum.</title>
        <authorList>
            <person name="Mitreva M."/>
        </authorList>
    </citation>
    <scope>NUCLEOTIDE SEQUENCE [LARGE SCALE GENOMIC DNA]</scope>
</reference>
<dbReference type="PROSITE" id="PS01186">
    <property type="entry name" value="EGF_2"/>
    <property type="match status" value="1"/>
</dbReference>
<dbReference type="PANTHER" id="PTHR11769">
    <property type="entry name" value="HYALURONIDASE"/>
    <property type="match status" value="1"/>
</dbReference>
<protein>
    <recommendedName>
        <fullName evidence="4">Hyaluronidase</fullName>
        <ecNumber evidence="4">3.2.1.35</ecNumber>
    </recommendedName>
</protein>
<dbReference type="Pfam" id="PF01630">
    <property type="entry name" value="Glyco_hydro_56"/>
    <property type="match status" value="1"/>
</dbReference>
<accession>A0A0D6LG61</accession>
<dbReference type="InterPro" id="IPR018155">
    <property type="entry name" value="Hyaluronidase"/>
</dbReference>
<evidence type="ECO:0000259" key="5">
    <source>
        <dbReference type="PROSITE" id="PS50026"/>
    </source>
</evidence>